<evidence type="ECO:0000313" key="2">
    <source>
        <dbReference type="EMBL" id="NQX47284.1"/>
    </source>
</evidence>
<accession>A0ABX2DT68</accession>
<dbReference type="PANTHER" id="PTHR43805:SF1">
    <property type="entry name" value="GP-PDE DOMAIN-CONTAINING PROTEIN"/>
    <property type="match status" value="1"/>
</dbReference>
<evidence type="ECO:0000313" key="3">
    <source>
        <dbReference type="Proteomes" id="UP000711047"/>
    </source>
</evidence>
<organism evidence="2 3">
    <name type="scientific">Paenibacillus tritici</name>
    <dbReference type="NCBI Taxonomy" id="1873425"/>
    <lineage>
        <taxon>Bacteria</taxon>
        <taxon>Bacillati</taxon>
        <taxon>Bacillota</taxon>
        <taxon>Bacilli</taxon>
        <taxon>Bacillales</taxon>
        <taxon>Paenibacillaceae</taxon>
        <taxon>Paenibacillus</taxon>
    </lineage>
</organism>
<dbReference type="SUPFAM" id="SSF51695">
    <property type="entry name" value="PLC-like phosphodiesterases"/>
    <property type="match status" value="1"/>
</dbReference>
<reference evidence="2 3" key="1">
    <citation type="submission" date="2020-05" db="EMBL/GenBank/DDBJ databases">
        <title>Paenibacillus glebae, sp. nov., Paenibacillus humi sp. nov., Paenibacillus pedi sp. nov., Paenibacillus terrestris sp. nov. and Paenibacillus terricola sp. nov., isolated from a forest top soil sample.</title>
        <authorList>
            <person name="Qi S."/>
            <person name="Carlier A."/>
            <person name="Cnockaert M."/>
            <person name="Vandamme P."/>
        </authorList>
    </citation>
    <scope>NUCLEOTIDE SEQUENCE [LARGE SCALE GENOMIC DNA]</scope>
    <source>
        <strain evidence="2 3">LMG 29502</strain>
    </source>
</reference>
<sequence>MKRNKLMASVVMIAAVALLLVLTLGEEKKEPETGFAAHRVIAHAMGGINDKAYTNTQDAFIANYEQGTRVFEADLLLTSDDQLVARHEWTANMSKLLGQQDVLPSDKQGDVLTHDEVMSSPVLELYSPLDIEKIMDLMLNYPDTYVVTDTKELEPEQVTKQFQLIVEVAQKKDPALLKRIVPQIYSRDMLEVVNKVYVFPEMIFTLYQTQDSDEVVIEFVKQTGVDITMPTTRATKSFVRNLKKAGARVYVHTVNEEKEIRKLSRLGVNGFYTDFVSENDLNRIKGLRG</sequence>
<evidence type="ECO:0000259" key="1">
    <source>
        <dbReference type="PROSITE" id="PS51704"/>
    </source>
</evidence>
<dbReference type="InterPro" id="IPR030395">
    <property type="entry name" value="GP_PDE_dom"/>
</dbReference>
<dbReference type="Pfam" id="PF03009">
    <property type="entry name" value="GDPD"/>
    <property type="match status" value="1"/>
</dbReference>
<name>A0ABX2DT68_9BACL</name>
<dbReference type="EMBL" id="JABMKX010000009">
    <property type="protein sequence ID" value="NQX47284.1"/>
    <property type="molecule type" value="Genomic_DNA"/>
</dbReference>
<dbReference type="Gene3D" id="3.20.20.190">
    <property type="entry name" value="Phosphatidylinositol (PI) phosphodiesterase"/>
    <property type="match status" value="1"/>
</dbReference>
<feature type="domain" description="GP-PDE" evidence="1">
    <location>
        <begin position="38"/>
        <end position="283"/>
    </location>
</feature>
<dbReference type="Proteomes" id="UP000711047">
    <property type="component" value="Unassembled WGS sequence"/>
</dbReference>
<proteinExistence type="predicted"/>
<comment type="caution">
    <text evidence="2">The sequence shown here is derived from an EMBL/GenBank/DDBJ whole genome shotgun (WGS) entry which is preliminary data.</text>
</comment>
<dbReference type="PROSITE" id="PS51704">
    <property type="entry name" value="GP_PDE"/>
    <property type="match status" value="1"/>
</dbReference>
<protein>
    <submittedName>
        <fullName evidence="2">Glycerophosphodiester phosphodiesterase</fullName>
    </submittedName>
</protein>
<dbReference type="CDD" id="cd08583">
    <property type="entry name" value="PI-PLCc_GDPD_SF_unchar1"/>
    <property type="match status" value="1"/>
</dbReference>
<dbReference type="RefSeq" id="WP_173136324.1">
    <property type="nucleotide sequence ID" value="NZ_JABMKX010000009.1"/>
</dbReference>
<dbReference type="InterPro" id="IPR017946">
    <property type="entry name" value="PLC-like_Pdiesterase_TIM-brl"/>
</dbReference>
<gene>
    <name evidence="2" type="ORF">HQN87_18280</name>
</gene>
<dbReference type="PANTHER" id="PTHR43805">
    <property type="entry name" value="GLYCEROPHOSPHORYL DIESTER PHOSPHODIESTERASE"/>
    <property type="match status" value="1"/>
</dbReference>
<keyword evidence="3" id="KW-1185">Reference proteome</keyword>